<reference evidence="2" key="1">
    <citation type="journal article" date="2023" name="Nat. Plants">
        <title>Single-cell RNA sequencing provides a high-resolution roadmap for understanding the multicellular compartmentation of specialized metabolism.</title>
        <authorList>
            <person name="Sun S."/>
            <person name="Shen X."/>
            <person name="Li Y."/>
            <person name="Li Y."/>
            <person name="Wang S."/>
            <person name="Li R."/>
            <person name="Zhang H."/>
            <person name="Shen G."/>
            <person name="Guo B."/>
            <person name="Wei J."/>
            <person name="Xu J."/>
            <person name="St-Pierre B."/>
            <person name="Chen S."/>
            <person name="Sun C."/>
        </authorList>
    </citation>
    <scope>NUCLEOTIDE SEQUENCE [LARGE SCALE GENOMIC DNA]</scope>
</reference>
<evidence type="ECO:0000313" key="2">
    <source>
        <dbReference type="Proteomes" id="UP001060085"/>
    </source>
</evidence>
<dbReference type="Proteomes" id="UP001060085">
    <property type="component" value="Linkage Group LG01"/>
</dbReference>
<organism evidence="1 2">
    <name type="scientific">Catharanthus roseus</name>
    <name type="common">Madagascar periwinkle</name>
    <name type="synonym">Vinca rosea</name>
    <dbReference type="NCBI Taxonomy" id="4058"/>
    <lineage>
        <taxon>Eukaryota</taxon>
        <taxon>Viridiplantae</taxon>
        <taxon>Streptophyta</taxon>
        <taxon>Embryophyta</taxon>
        <taxon>Tracheophyta</taxon>
        <taxon>Spermatophyta</taxon>
        <taxon>Magnoliopsida</taxon>
        <taxon>eudicotyledons</taxon>
        <taxon>Gunneridae</taxon>
        <taxon>Pentapetalae</taxon>
        <taxon>asterids</taxon>
        <taxon>lamiids</taxon>
        <taxon>Gentianales</taxon>
        <taxon>Apocynaceae</taxon>
        <taxon>Rauvolfioideae</taxon>
        <taxon>Vinceae</taxon>
        <taxon>Catharanthinae</taxon>
        <taxon>Catharanthus</taxon>
    </lineage>
</organism>
<gene>
    <name evidence="1" type="ORF">M9H77_05690</name>
</gene>
<accession>A0ACC0CHY9</accession>
<name>A0ACC0CHY9_CATRO</name>
<protein>
    <submittedName>
        <fullName evidence="1">Uncharacterized protein</fullName>
    </submittedName>
</protein>
<evidence type="ECO:0000313" key="1">
    <source>
        <dbReference type="EMBL" id="KAI5684462.1"/>
    </source>
</evidence>
<sequence length="103" mass="11948">MDPKYTGEMLRHLEKQDDLLMEAHRSMSRELHKLQIKCGLGSFLWGPLFSWNFPKAEEEMLMRKFYELMSAQGLTRKNDNENDAQSEGENDPGKALVCITPNE</sequence>
<comment type="caution">
    <text evidence="1">The sequence shown here is derived from an EMBL/GenBank/DDBJ whole genome shotgun (WGS) entry which is preliminary data.</text>
</comment>
<dbReference type="EMBL" id="CM044701">
    <property type="protein sequence ID" value="KAI5684462.1"/>
    <property type="molecule type" value="Genomic_DNA"/>
</dbReference>
<proteinExistence type="predicted"/>
<keyword evidence="2" id="KW-1185">Reference proteome</keyword>